<dbReference type="EMBL" id="MN824002">
    <property type="protein sequence ID" value="QIS36885.1"/>
    <property type="molecule type" value="Genomic_DNA"/>
</dbReference>
<proteinExistence type="predicted"/>
<accession>A0A6H0AAF3</accession>
<sequence length="49" mass="5612">MRVLFVAIVFFCILAVIVLTCKNILFQGNFVIDIFRDGVRRVSDFITTS</sequence>
<evidence type="ECO:0000313" key="1">
    <source>
        <dbReference type="EMBL" id="QIS36885.1"/>
    </source>
</evidence>
<name>A0A6H0AAF3_KLEPN</name>
<reference evidence="1" key="1">
    <citation type="submission" date="2019-12" db="EMBL/GenBank/DDBJ databases">
        <title>Complete sequence of Tn6502.</title>
        <authorList>
            <person name="Zhou D."/>
        </authorList>
    </citation>
    <scope>NUCLEOTIDE SEQUENCE</scope>
    <source>
        <strain evidence="1">N201205880</strain>
        <plasmid evidence="1">p205880-2FIIK</plasmid>
    </source>
</reference>
<protein>
    <submittedName>
        <fullName evidence="1">Uncharacterized protein</fullName>
    </submittedName>
</protein>
<keyword evidence="1" id="KW-0614">Plasmid</keyword>
<geneLocation type="plasmid" evidence="1">
    <name>p205880-2FIIK</name>
</geneLocation>
<organism evidence="1">
    <name type="scientific">Klebsiella pneumoniae</name>
    <dbReference type="NCBI Taxonomy" id="573"/>
    <lineage>
        <taxon>Bacteria</taxon>
        <taxon>Pseudomonadati</taxon>
        <taxon>Pseudomonadota</taxon>
        <taxon>Gammaproteobacteria</taxon>
        <taxon>Enterobacterales</taxon>
        <taxon>Enterobacteriaceae</taxon>
        <taxon>Klebsiella/Raoultella group</taxon>
        <taxon>Klebsiella</taxon>
        <taxon>Klebsiella pneumoniae complex</taxon>
    </lineage>
</organism>
<dbReference type="AlphaFoldDB" id="A0A6H0AAF3"/>